<dbReference type="AlphaFoldDB" id="A0A4V6DWN0"/>
<dbReference type="InterPro" id="IPR052184">
    <property type="entry name" value="SDR_enzymes"/>
</dbReference>
<protein>
    <submittedName>
        <fullName evidence="1">Short-chain dehydrogenase-like protein 15</fullName>
    </submittedName>
</protein>
<dbReference type="PRINTS" id="PR00081">
    <property type="entry name" value="GDHRDH"/>
</dbReference>
<name>A0A4V6DWN0_9PEZI</name>
<dbReference type="EMBL" id="PTQR01000082">
    <property type="protein sequence ID" value="TKX21102.1"/>
    <property type="molecule type" value="Genomic_DNA"/>
</dbReference>
<proteinExistence type="predicted"/>
<dbReference type="PANTHER" id="PTHR45458">
    <property type="entry name" value="SHORT-CHAIN DEHYDROGENASE/REDUCTASE SDR"/>
    <property type="match status" value="1"/>
</dbReference>
<reference evidence="1 2" key="1">
    <citation type="submission" date="2018-02" db="EMBL/GenBank/DDBJ databases">
        <title>Draft genome sequences of Elsinoe sp., causing black scab on jojoba.</title>
        <authorList>
            <person name="Stodart B."/>
            <person name="Jeffress S."/>
            <person name="Ash G."/>
            <person name="Arun Chinnappa K."/>
        </authorList>
    </citation>
    <scope>NUCLEOTIDE SEQUENCE [LARGE SCALE GENOMIC DNA]</scope>
    <source>
        <strain evidence="1 2">Hillstone_2</strain>
    </source>
</reference>
<evidence type="ECO:0000313" key="2">
    <source>
        <dbReference type="Proteomes" id="UP000308133"/>
    </source>
</evidence>
<dbReference type="SUPFAM" id="SSF51735">
    <property type="entry name" value="NAD(P)-binding Rossmann-fold domains"/>
    <property type="match status" value="1"/>
</dbReference>
<dbReference type="Proteomes" id="UP000308133">
    <property type="component" value="Unassembled WGS sequence"/>
</dbReference>
<comment type="caution">
    <text evidence="1">The sequence shown here is derived from an EMBL/GenBank/DDBJ whole genome shotgun (WGS) entry which is preliminary data.</text>
</comment>
<accession>A0A4V6DWN0</accession>
<dbReference type="PANTHER" id="PTHR45458:SF1">
    <property type="entry name" value="SHORT CHAIN DEHYDROGENASE"/>
    <property type="match status" value="1"/>
</dbReference>
<sequence>MGKTILVTGAASGLGLEFLRSYSEADQGNVVYGIDRQPLPSPESRINIHFVQVDITSAQSLAALRSNLSERPLDLVIHSAGIRGLVPDVEDRHPDDVAACETLKVMTPETFQRTLNINAVGAFALIQALVPNLRKAHDSKVVVMSSRMGSISQNTSGSAYAYRASKAALNALVKSFSIDIPEVTFILCHPGRVETKLVRCKEEGAISPKESLEVL</sequence>
<dbReference type="Gene3D" id="3.40.50.720">
    <property type="entry name" value="NAD(P)-binding Rossmann-like Domain"/>
    <property type="match status" value="1"/>
</dbReference>
<dbReference type="GO" id="GO:0016616">
    <property type="term" value="F:oxidoreductase activity, acting on the CH-OH group of donors, NAD or NADP as acceptor"/>
    <property type="evidence" value="ECO:0007669"/>
    <property type="project" value="TreeGrafter"/>
</dbReference>
<evidence type="ECO:0000313" key="1">
    <source>
        <dbReference type="EMBL" id="TKX21102.1"/>
    </source>
</evidence>
<dbReference type="Pfam" id="PF00106">
    <property type="entry name" value="adh_short"/>
    <property type="match status" value="1"/>
</dbReference>
<dbReference type="InterPro" id="IPR036291">
    <property type="entry name" value="NAD(P)-bd_dom_sf"/>
</dbReference>
<organism evidence="1 2">
    <name type="scientific">Elsinoe australis</name>
    <dbReference type="NCBI Taxonomy" id="40998"/>
    <lineage>
        <taxon>Eukaryota</taxon>
        <taxon>Fungi</taxon>
        <taxon>Dikarya</taxon>
        <taxon>Ascomycota</taxon>
        <taxon>Pezizomycotina</taxon>
        <taxon>Dothideomycetes</taxon>
        <taxon>Dothideomycetidae</taxon>
        <taxon>Myriangiales</taxon>
        <taxon>Elsinoaceae</taxon>
        <taxon>Elsinoe</taxon>
    </lineage>
</organism>
<dbReference type="InterPro" id="IPR002347">
    <property type="entry name" value="SDR_fam"/>
</dbReference>
<gene>
    <name evidence="1" type="ORF">C1H76_6643</name>
</gene>